<dbReference type="Proteomes" id="UP001311799">
    <property type="component" value="Unassembled WGS sequence"/>
</dbReference>
<dbReference type="PANTHER" id="PTHR47992">
    <property type="entry name" value="PROTEIN PHOSPHATASE"/>
    <property type="match status" value="1"/>
</dbReference>
<comment type="caution">
    <text evidence="2">The sequence shown here is derived from an EMBL/GenBank/DDBJ whole genome shotgun (WGS) entry which is preliminary data.</text>
</comment>
<dbReference type="Gene3D" id="3.60.40.10">
    <property type="entry name" value="PPM-type phosphatase domain"/>
    <property type="match status" value="1"/>
</dbReference>
<dbReference type="GO" id="GO:0004722">
    <property type="term" value="F:protein serine/threonine phosphatase activity"/>
    <property type="evidence" value="ECO:0007669"/>
    <property type="project" value="InterPro"/>
</dbReference>
<dbReference type="Pfam" id="PF00481">
    <property type="entry name" value="PP2C"/>
    <property type="match status" value="1"/>
</dbReference>
<evidence type="ECO:0000313" key="3">
    <source>
        <dbReference type="Proteomes" id="UP001311799"/>
    </source>
</evidence>
<dbReference type="SUPFAM" id="SSF81606">
    <property type="entry name" value="PP2C-like"/>
    <property type="match status" value="1"/>
</dbReference>
<gene>
    <name evidence="2" type="ORF">RS030_203050</name>
</gene>
<keyword evidence="2" id="KW-0371">Homeobox</keyword>
<dbReference type="InterPro" id="IPR015655">
    <property type="entry name" value="PP2C"/>
</dbReference>
<keyword evidence="2" id="KW-0238">DNA-binding</keyword>
<dbReference type="EMBL" id="JAWDEY010000012">
    <property type="protein sequence ID" value="KAK6589515.1"/>
    <property type="molecule type" value="Genomic_DNA"/>
</dbReference>
<dbReference type="CDD" id="cd00143">
    <property type="entry name" value="PP2Cc"/>
    <property type="match status" value="1"/>
</dbReference>
<dbReference type="GO" id="GO:0003677">
    <property type="term" value="F:DNA binding"/>
    <property type="evidence" value="ECO:0007669"/>
    <property type="project" value="UniProtKB-KW"/>
</dbReference>
<dbReference type="SMART" id="SM00332">
    <property type="entry name" value="PP2Cc"/>
    <property type="match status" value="1"/>
</dbReference>
<sequence>MLNNNKTKCLDNVSNGDVRLESAFSVQKSTHSNYYLDEEGGWSVNNDSSSIYNINNDIYYSSSLSRLFRIDTDGLKLYEMNTNSELSEVSDKEAIFGQIKKNIKINIILDRNIHAGTAVIPNPTRNMDLCEDRHITQTQFPTNFLNSEVNMIFSLTAVFDGHAGCNCSKYVQKVILNNMFTFYCHSLNRLNRNDPSTIDLYRHYNFDDSYGNINSNEIKSLCMGIIQGFELTNNNFLSIAKKKGFNDGTTALVCVIFGPDPVDENLKLVVGNCGDSVLILGYRNENNKISAKRLTKVHRPDDVKERERIERAGGRVELCNGTWRIVVKKQQRISFEENTKCIGINTSRSIGDLYMKEPLLLCTSKPDVTVHNIDIENDLFLILATDGVSDFISEEEFANIVGSMLNLTPTEAAGELTKIAEKKGSMDDKTATVIFFRWSIQDQQSCHQQIQNK</sequence>
<evidence type="ECO:0000259" key="1">
    <source>
        <dbReference type="PROSITE" id="PS51746"/>
    </source>
</evidence>
<feature type="domain" description="PPM-type phosphatase" evidence="1">
    <location>
        <begin position="132"/>
        <end position="436"/>
    </location>
</feature>
<evidence type="ECO:0000313" key="2">
    <source>
        <dbReference type="EMBL" id="KAK6589515.1"/>
    </source>
</evidence>
<organism evidence="2 3">
    <name type="scientific">Cryptosporidium xiaoi</name>
    <dbReference type="NCBI Taxonomy" id="659607"/>
    <lineage>
        <taxon>Eukaryota</taxon>
        <taxon>Sar</taxon>
        <taxon>Alveolata</taxon>
        <taxon>Apicomplexa</taxon>
        <taxon>Conoidasida</taxon>
        <taxon>Coccidia</taxon>
        <taxon>Eucoccidiorida</taxon>
        <taxon>Eimeriorina</taxon>
        <taxon>Cryptosporidiidae</taxon>
        <taxon>Cryptosporidium</taxon>
    </lineage>
</organism>
<name>A0AAV9XXL0_9CRYT</name>
<dbReference type="InterPro" id="IPR036457">
    <property type="entry name" value="PPM-type-like_dom_sf"/>
</dbReference>
<accession>A0AAV9XXL0</accession>
<proteinExistence type="predicted"/>
<dbReference type="AlphaFoldDB" id="A0AAV9XXL0"/>
<dbReference type="PROSITE" id="PS51746">
    <property type="entry name" value="PPM_2"/>
    <property type="match status" value="1"/>
</dbReference>
<reference evidence="2 3" key="1">
    <citation type="submission" date="2023-10" db="EMBL/GenBank/DDBJ databases">
        <title>Comparative genomics analysis reveals potential genetic determinants of host preference in Cryptosporidium xiaoi.</title>
        <authorList>
            <person name="Xiao L."/>
            <person name="Li J."/>
        </authorList>
    </citation>
    <scope>NUCLEOTIDE SEQUENCE [LARGE SCALE GENOMIC DNA]</scope>
    <source>
        <strain evidence="2 3">52996</strain>
    </source>
</reference>
<protein>
    <submittedName>
        <fullName evidence="2">Homeobox-containing protein</fullName>
    </submittedName>
</protein>
<keyword evidence="3" id="KW-1185">Reference proteome</keyword>
<dbReference type="InterPro" id="IPR001932">
    <property type="entry name" value="PPM-type_phosphatase-like_dom"/>
</dbReference>